<reference evidence="2 3" key="1">
    <citation type="journal article" date="2006" name="Science">
        <title>Phytophthora genome sequences uncover evolutionary origins and mechanisms of pathogenesis.</title>
        <authorList>
            <person name="Tyler B.M."/>
            <person name="Tripathy S."/>
            <person name="Zhang X."/>
            <person name="Dehal P."/>
            <person name="Jiang R.H."/>
            <person name="Aerts A."/>
            <person name="Arredondo F.D."/>
            <person name="Baxter L."/>
            <person name="Bensasson D."/>
            <person name="Beynon J.L."/>
            <person name="Chapman J."/>
            <person name="Damasceno C.M."/>
            <person name="Dorrance A.E."/>
            <person name="Dou D."/>
            <person name="Dickerman A.W."/>
            <person name="Dubchak I.L."/>
            <person name="Garbelotto M."/>
            <person name="Gijzen M."/>
            <person name="Gordon S.G."/>
            <person name="Govers F."/>
            <person name="Grunwald N.J."/>
            <person name="Huang W."/>
            <person name="Ivors K.L."/>
            <person name="Jones R.W."/>
            <person name="Kamoun S."/>
            <person name="Krampis K."/>
            <person name="Lamour K.H."/>
            <person name="Lee M.K."/>
            <person name="McDonald W.H."/>
            <person name="Medina M."/>
            <person name="Meijer H.J."/>
            <person name="Nordberg E.K."/>
            <person name="Maclean D.J."/>
            <person name="Ospina-Giraldo M.D."/>
            <person name="Morris P.F."/>
            <person name="Phuntumart V."/>
            <person name="Putnam N.H."/>
            <person name="Rash S."/>
            <person name="Rose J.K."/>
            <person name="Sakihama Y."/>
            <person name="Salamov A.A."/>
            <person name="Savidor A."/>
            <person name="Scheuring C.F."/>
            <person name="Smith B.M."/>
            <person name="Sobral B.W."/>
            <person name="Terry A."/>
            <person name="Torto-Alalibo T.A."/>
            <person name="Win J."/>
            <person name="Xu Z."/>
            <person name="Zhang H."/>
            <person name="Grigoriev I.V."/>
            <person name="Rokhsar D.S."/>
            <person name="Boore J.L."/>
        </authorList>
    </citation>
    <scope>NUCLEOTIDE SEQUENCE [LARGE SCALE GENOMIC DNA]</scope>
    <source>
        <strain evidence="2 3">P6497</strain>
    </source>
</reference>
<sequence length="101" mass="11109">MTWQWRRREEWSAEPTRTRLLLRTDKPKAIAPTKRAVHQASGQRDCPRDDGDEAQQGKAAGEPLIPTSPHVEDAEPGTCSDEQDAGSDAADTQSPQSQGNE</sequence>
<evidence type="ECO:0000256" key="1">
    <source>
        <dbReference type="SAM" id="MobiDB-lite"/>
    </source>
</evidence>
<protein>
    <submittedName>
        <fullName evidence="2">Uncharacterized protein</fullName>
    </submittedName>
</protein>
<dbReference type="GeneID" id="20642650"/>
<dbReference type="RefSeq" id="XP_009536234.1">
    <property type="nucleotide sequence ID" value="XM_009537939.1"/>
</dbReference>
<dbReference type="Proteomes" id="UP000002640">
    <property type="component" value="Unassembled WGS sequence"/>
</dbReference>
<evidence type="ECO:0000313" key="2">
    <source>
        <dbReference type="EMBL" id="EGZ08062.1"/>
    </source>
</evidence>
<feature type="region of interest" description="Disordered" evidence="1">
    <location>
        <begin position="1"/>
        <end position="101"/>
    </location>
</feature>
<dbReference type="KEGG" id="psoj:PHYSODRAFT_306151"/>
<accession>G5A836</accession>
<proteinExistence type="predicted"/>
<feature type="compositionally biased region" description="Polar residues" evidence="1">
    <location>
        <begin position="90"/>
        <end position="101"/>
    </location>
</feature>
<name>G5A836_PHYSP</name>
<dbReference type="InParanoid" id="G5A836"/>
<dbReference type="AlphaFoldDB" id="G5A836"/>
<gene>
    <name evidence="2" type="ORF">PHYSODRAFT_306151</name>
</gene>
<keyword evidence="3" id="KW-1185">Reference proteome</keyword>
<evidence type="ECO:0000313" key="3">
    <source>
        <dbReference type="Proteomes" id="UP000002640"/>
    </source>
</evidence>
<organism evidence="2 3">
    <name type="scientific">Phytophthora sojae (strain P6497)</name>
    <name type="common">Soybean stem and root rot agent</name>
    <name type="synonym">Phytophthora megasperma f. sp. glycines</name>
    <dbReference type="NCBI Taxonomy" id="1094619"/>
    <lineage>
        <taxon>Eukaryota</taxon>
        <taxon>Sar</taxon>
        <taxon>Stramenopiles</taxon>
        <taxon>Oomycota</taxon>
        <taxon>Peronosporomycetes</taxon>
        <taxon>Peronosporales</taxon>
        <taxon>Peronosporaceae</taxon>
        <taxon>Phytophthora</taxon>
    </lineage>
</organism>
<feature type="compositionally biased region" description="Basic and acidic residues" evidence="1">
    <location>
        <begin position="1"/>
        <end position="11"/>
    </location>
</feature>
<dbReference type="EMBL" id="JH159161">
    <property type="protein sequence ID" value="EGZ08062.1"/>
    <property type="molecule type" value="Genomic_DNA"/>
</dbReference>